<protein>
    <recommendedName>
        <fullName evidence="4">TRP C-terminal domain-containing protein</fullName>
    </recommendedName>
</protein>
<name>A0A8J8P3M0_HALGN</name>
<feature type="transmembrane region" description="Helical" evidence="1">
    <location>
        <begin position="83"/>
        <end position="108"/>
    </location>
</feature>
<feature type="transmembrane region" description="Helical" evidence="1">
    <location>
        <begin position="273"/>
        <end position="292"/>
    </location>
</feature>
<evidence type="ECO:0000313" key="2">
    <source>
        <dbReference type="EMBL" id="TNV86487.1"/>
    </source>
</evidence>
<keyword evidence="3" id="KW-1185">Reference proteome</keyword>
<comment type="caution">
    <text evidence="2">The sequence shown here is derived from an EMBL/GenBank/DDBJ whole genome shotgun (WGS) entry which is preliminary data.</text>
</comment>
<keyword evidence="1" id="KW-0472">Membrane</keyword>
<dbReference type="AlphaFoldDB" id="A0A8J8P3M0"/>
<feature type="transmembrane region" description="Helical" evidence="1">
    <location>
        <begin position="304"/>
        <end position="332"/>
    </location>
</feature>
<feature type="transmembrane region" description="Helical" evidence="1">
    <location>
        <begin position="244"/>
        <end position="261"/>
    </location>
</feature>
<feature type="transmembrane region" description="Helical" evidence="1">
    <location>
        <begin position="171"/>
        <end position="192"/>
    </location>
</feature>
<evidence type="ECO:0000313" key="3">
    <source>
        <dbReference type="Proteomes" id="UP000785679"/>
    </source>
</evidence>
<feature type="transmembrane region" description="Helical" evidence="1">
    <location>
        <begin position="120"/>
        <end position="138"/>
    </location>
</feature>
<feature type="transmembrane region" description="Helical" evidence="1">
    <location>
        <begin position="219"/>
        <end position="238"/>
    </location>
</feature>
<keyword evidence="1" id="KW-0812">Transmembrane</keyword>
<accession>A0A8J8P3M0</accession>
<reference evidence="2" key="1">
    <citation type="submission" date="2019-06" db="EMBL/GenBank/DDBJ databases">
        <authorList>
            <person name="Zheng W."/>
        </authorList>
    </citation>
    <scope>NUCLEOTIDE SEQUENCE</scope>
    <source>
        <strain evidence="2">QDHG01</strain>
    </source>
</reference>
<organism evidence="2 3">
    <name type="scientific">Halteria grandinella</name>
    <dbReference type="NCBI Taxonomy" id="5974"/>
    <lineage>
        <taxon>Eukaryota</taxon>
        <taxon>Sar</taxon>
        <taxon>Alveolata</taxon>
        <taxon>Ciliophora</taxon>
        <taxon>Intramacronucleata</taxon>
        <taxon>Spirotrichea</taxon>
        <taxon>Stichotrichia</taxon>
        <taxon>Sporadotrichida</taxon>
        <taxon>Halteriidae</taxon>
        <taxon>Halteria</taxon>
    </lineage>
</organism>
<dbReference type="OrthoDB" id="326542at2759"/>
<evidence type="ECO:0008006" key="4">
    <source>
        <dbReference type="Google" id="ProtNLM"/>
    </source>
</evidence>
<keyword evidence="1" id="KW-1133">Transmembrane helix</keyword>
<evidence type="ECO:0000256" key="1">
    <source>
        <dbReference type="SAM" id="Phobius"/>
    </source>
</evidence>
<dbReference type="EMBL" id="RRYP01001044">
    <property type="protein sequence ID" value="TNV86487.1"/>
    <property type="molecule type" value="Genomic_DNA"/>
</dbReference>
<proteinExistence type="predicted"/>
<sequence>MYLIWGMMNDLSFLISLSMVSIQIPGIASAIQSLLLQIIYMDLLMTDKWLTPLLELQLFPEEDEENEAINLFFNEQGFQSRLLIFNLGSTLVFIAMHIMLLLITLLVFYMRKFSRIATKLYGFLSSRLIWAGTIRFIIQQFQPLLMSSIINISSYKIADLSRKSLETYCSYALSVIILAALIFSTVAFTLLIKNGKASDREFAPLMEGIRTSVNRSPSYAIILTLLKWTILCLILILLTDYPAQQLQLLIILASASTLYQLSFPPQSDRQERWMTSFNEVMSFLYVLAQLSLTLTADIQLRQYIALAMLALLLGTVFINLVKVLAQVCILLFRKSRKNRDRVMVLKKYAEEKTEEGNGSEKVTVAVQRQQYTRTLKKKVHTMAIPTEQILTAGQDIQLQDIA</sequence>
<dbReference type="Proteomes" id="UP000785679">
    <property type="component" value="Unassembled WGS sequence"/>
</dbReference>
<gene>
    <name evidence="2" type="ORF">FGO68_gene11043</name>
</gene>